<feature type="compositionally biased region" description="Polar residues" evidence="1">
    <location>
        <begin position="600"/>
        <end position="617"/>
    </location>
</feature>
<protein>
    <submittedName>
        <fullName evidence="2">Uncharacterized protein</fullName>
    </submittedName>
</protein>
<feature type="region of interest" description="Disordered" evidence="1">
    <location>
        <begin position="962"/>
        <end position="993"/>
    </location>
</feature>
<proteinExistence type="predicted"/>
<feature type="compositionally biased region" description="Basic and acidic residues" evidence="1">
    <location>
        <begin position="881"/>
        <end position="897"/>
    </location>
</feature>
<reference evidence="2 3" key="1">
    <citation type="submission" date="2016-10" db="EMBL/GenBank/DDBJ databases">
        <title>Draft genome sequence of Coniochaeta ligniaria NRRL30616, a lignocellulolytic fungus for bioabatement of inhibitors in plant biomass hydrolysates.</title>
        <authorList>
            <consortium name="DOE Joint Genome Institute"/>
            <person name="Jimenez D.J."/>
            <person name="Hector R.E."/>
            <person name="Riley R."/>
            <person name="Sun H."/>
            <person name="Grigoriev I.V."/>
            <person name="Van Elsas J.D."/>
            <person name="Nichols N.N."/>
        </authorList>
    </citation>
    <scope>NUCLEOTIDE SEQUENCE [LARGE SCALE GENOMIC DNA]</scope>
    <source>
        <strain evidence="2 3">NRRL 30616</strain>
    </source>
</reference>
<feature type="region of interest" description="Disordered" evidence="1">
    <location>
        <begin position="97"/>
        <end position="202"/>
    </location>
</feature>
<dbReference type="EMBL" id="KV875096">
    <property type="protein sequence ID" value="OIW31387.1"/>
    <property type="molecule type" value="Genomic_DNA"/>
</dbReference>
<feature type="compositionally biased region" description="Basic and acidic residues" evidence="1">
    <location>
        <begin position="1270"/>
        <end position="1287"/>
    </location>
</feature>
<feature type="compositionally biased region" description="Low complexity" evidence="1">
    <location>
        <begin position="173"/>
        <end position="188"/>
    </location>
</feature>
<feature type="compositionally biased region" description="Polar residues" evidence="1">
    <location>
        <begin position="1131"/>
        <end position="1142"/>
    </location>
</feature>
<evidence type="ECO:0000313" key="2">
    <source>
        <dbReference type="EMBL" id="OIW31387.1"/>
    </source>
</evidence>
<feature type="compositionally biased region" description="Basic and acidic residues" evidence="1">
    <location>
        <begin position="454"/>
        <end position="476"/>
    </location>
</feature>
<accession>A0A1J7IW40</accession>
<keyword evidence="3" id="KW-1185">Reference proteome</keyword>
<feature type="region of interest" description="Disordered" evidence="1">
    <location>
        <begin position="566"/>
        <end position="623"/>
    </location>
</feature>
<feature type="compositionally biased region" description="Polar residues" evidence="1">
    <location>
        <begin position="494"/>
        <end position="537"/>
    </location>
</feature>
<dbReference type="InParanoid" id="A0A1J7IW40"/>
<feature type="compositionally biased region" description="Polar residues" evidence="1">
    <location>
        <begin position="349"/>
        <end position="368"/>
    </location>
</feature>
<feature type="region of interest" description="Disordered" evidence="1">
    <location>
        <begin position="1245"/>
        <end position="1287"/>
    </location>
</feature>
<evidence type="ECO:0000313" key="3">
    <source>
        <dbReference type="Proteomes" id="UP000182658"/>
    </source>
</evidence>
<feature type="region of interest" description="Disordered" evidence="1">
    <location>
        <begin position="1075"/>
        <end position="1095"/>
    </location>
</feature>
<name>A0A1J7IW40_9PEZI</name>
<feature type="compositionally biased region" description="Polar residues" evidence="1">
    <location>
        <begin position="685"/>
        <end position="696"/>
    </location>
</feature>
<gene>
    <name evidence="2" type="ORF">CONLIGDRAFT_317155</name>
</gene>
<feature type="region of interest" description="Disordered" evidence="1">
    <location>
        <begin position="1"/>
        <end position="42"/>
    </location>
</feature>
<organism evidence="2 3">
    <name type="scientific">Coniochaeta ligniaria NRRL 30616</name>
    <dbReference type="NCBI Taxonomy" id="1408157"/>
    <lineage>
        <taxon>Eukaryota</taxon>
        <taxon>Fungi</taxon>
        <taxon>Dikarya</taxon>
        <taxon>Ascomycota</taxon>
        <taxon>Pezizomycotina</taxon>
        <taxon>Sordariomycetes</taxon>
        <taxon>Sordariomycetidae</taxon>
        <taxon>Coniochaetales</taxon>
        <taxon>Coniochaetaceae</taxon>
        <taxon>Coniochaeta</taxon>
    </lineage>
</organism>
<feature type="compositionally biased region" description="Polar residues" evidence="1">
    <location>
        <begin position="324"/>
        <end position="334"/>
    </location>
</feature>
<sequence>MSNEGDSTMDKPRNGGFWTRADHPPEASNTHPNPPYRLGKLNNDMNSTAGQWWYLDPPSRAADTHPYRHSRLNLVESTTGHMFDAFDFYSKLQDEMDSSMKAPVPPPKPSNTHVAPPGHMTRAGSTAVVPAKPANTNYKTPANQPPKTTSAPDLLMDDFESTVDGGRQHTGQPRYSSRPLPLSPSSAPEPGLGQPSPSGESDDVVYEERLASHLKTDVRDRVRTTLARFIADPHRQYLSESSQTLTPWHRQYRRTPQNEAEDLKMEVKRTMINGLASSLRSAPRRDGSPSSKQEEVAAKTLSYPQRLESLNAKVHNKYKPKGGTRSSFPPSESSLFRPVGQRIAGSEPSPGTTDGTVGPPQLTSSSADNLPLASPFAPLLAQVRVLDAQRAQRAQDNLANNANKQASAILVTGGPENRISIGHIGPLNQSLPAAQVLGLPLGEQNHLHRISTKSLDKERRPGAGSKERESAYHQEHAGPWPTNIILPPIWCHQPPSQDQDQSLTNMKTALSSKEASQSSREAAHCSTSDRSGSSTTADGRVTGVSEFSVDEYGRQIDLALRFRGRNSSSSNKRDIDGRVDTQRGDDRTPKQEGADKTTDFPDSSKQGQPSANTSANPSVIEPNIRPIYIEYESDSEDEASSSPSQDWYPNPHLNANSAYNYVDHATDRTISAAQPVSRKDGSSKYRLSTTSPSNTALAPIPTRTLGNDKTTVEETYLQHARLVHPALRAAYPEHFRELCVFYTTSASPLYTMGPERDGNDPLVIECLKERFKSWLAEKRAEGRLLKPVEGRDIFPLSSGVTDPHQRICTSRRTPRMNHPDPFQEAETILAKVYPGLAPAIRAYLTENRATLWEFVGYDDELLYDFEDWYDDRQRHSRRKPKVAETRNQRREEEKKENGSGSDEIEAANTILNTILIKAYPDLAPEIREYLSENKDTLWECVGHNDNPLGDIEDWCNDRQERNRQKAKAKAAETHDQRKEDEGKGKGSGSDELDDKIQELIDDYRRQMSMLAAQQNAALLPLLDAQGDGAKVDVPPGEVARVKEAVYVAAEKNAATERALARCFAEDYSLGHISGAQVDGTQDAGSRADGSRLHDPLADSWNRRAYQGPPHLEPGSVTTGYRGWFRDPKGANSMTSSGTSDGTNEGRLGPGIPYTIPYRSRCSDRRVSDPGTTHLGGSQADGSRVTLPRAGGSQSVAGGQKPYVQEMRSRFSNQTQSPTECRRPDCDAERLGQQDRQMLAMLDSARVHGADQIDGSGDATQSGEGSGRTSPHSEEGYDFVYREGAEDF</sequence>
<feature type="region of interest" description="Disordered" evidence="1">
    <location>
        <begin position="1127"/>
        <end position="1199"/>
    </location>
</feature>
<feature type="compositionally biased region" description="Basic and acidic residues" evidence="1">
    <location>
        <begin position="283"/>
        <end position="297"/>
    </location>
</feature>
<feature type="compositionally biased region" description="Basic and acidic residues" evidence="1">
    <location>
        <begin position="571"/>
        <end position="599"/>
    </location>
</feature>
<feature type="compositionally biased region" description="Polar residues" evidence="1">
    <location>
        <begin position="134"/>
        <end position="151"/>
    </location>
</feature>
<dbReference type="Proteomes" id="UP000182658">
    <property type="component" value="Unassembled WGS sequence"/>
</dbReference>
<evidence type="ECO:0000256" key="1">
    <source>
        <dbReference type="SAM" id="MobiDB-lite"/>
    </source>
</evidence>
<feature type="region of interest" description="Disordered" evidence="1">
    <location>
        <begin position="670"/>
        <end position="706"/>
    </location>
</feature>
<feature type="region of interest" description="Disordered" evidence="1">
    <location>
        <begin position="874"/>
        <end position="904"/>
    </location>
</feature>
<feature type="region of interest" description="Disordered" evidence="1">
    <location>
        <begin position="275"/>
        <end position="370"/>
    </location>
</feature>
<feature type="compositionally biased region" description="Polar residues" evidence="1">
    <location>
        <begin position="1257"/>
        <end position="1269"/>
    </location>
</feature>
<feature type="compositionally biased region" description="Basic and acidic residues" evidence="1">
    <location>
        <begin position="962"/>
        <end position="984"/>
    </location>
</feature>
<feature type="region of interest" description="Disordered" evidence="1">
    <location>
        <begin position="448"/>
        <end position="540"/>
    </location>
</feature>